<reference evidence="1" key="1">
    <citation type="submission" date="2020-09" db="EMBL/GenBank/DDBJ databases">
        <title>Pseudomonas syringae pv. eriobotryae genome sequence causing loquat canker disease.</title>
        <authorList>
            <person name="Fukuda S."/>
            <person name="Tashiro H."/>
            <person name="Nagano Y."/>
        </authorList>
    </citation>
    <scope>NUCLEOTIDE SEQUENCE</scope>
    <source>
        <strain evidence="1">AM001</strain>
    </source>
</reference>
<dbReference type="RefSeq" id="WP_189659254.1">
    <property type="nucleotide sequence ID" value="NZ_BMZW01000054.1"/>
</dbReference>
<dbReference type="EMBL" id="BMZW01000054">
    <property type="protein sequence ID" value="GFZ62882.1"/>
    <property type="molecule type" value="Genomic_DNA"/>
</dbReference>
<proteinExistence type="predicted"/>
<evidence type="ECO:0000313" key="1">
    <source>
        <dbReference type="EMBL" id="GFZ62882.1"/>
    </source>
</evidence>
<organism evidence="1 2">
    <name type="scientific">Pseudomonas amygdali pv. eriobotryae</name>
    <dbReference type="NCBI Taxonomy" id="129137"/>
    <lineage>
        <taxon>Bacteria</taxon>
        <taxon>Pseudomonadati</taxon>
        <taxon>Pseudomonadota</taxon>
        <taxon>Gammaproteobacteria</taxon>
        <taxon>Pseudomonadales</taxon>
        <taxon>Pseudomonadaceae</taxon>
        <taxon>Pseudomonas</taxon>
        <taxon>Pseudomonas amygdali</taxon>
    </lineage>
</organism>
<evidence type="ECO:0000313" key="2">
    <source>
        <dbReference type="Proteomes" id="UP000630864"/>
    </source>
</evidence>
<name>A0A9P3AJ71_PSEA0</name>
<dbReference type="Proteomes" id="UP000630864">
    <property type="component" value="Unassembled WGS sequence"/>
</dbReference>
<accession>A0A9P3AJ71</accession>
<gene>
    <name evidence="1" type="ORF">PSE10A_53930</name>
</gene>
<protein>
    <submittedName>
        <fullName evidence="1">Uncharacterized protein</fullName>
    </submittedName>
</protein>
<comment type="caution">
    <text evidence="1">The sequence shown here is derived from an EMBL/GenBank/DDBJ whole genome shotgun (WGS) entry which is preliminary data.</text>
</comment>
<dbReference type="AlphaFoldDB" id="A0A9P3AJ71"/>
<sequence>MEQGGDQLVTAVVAQREENARLAFEHQKIRESDAYQKPLVYLRRTIEGLYRTLHICEVAATRWPEYQERYLFPRHKDDIGEAAIAALLAIEHGALNPARRELRYMLEVAVNTAFVDEKASKLDLDGRIDFFRSNRVGKQNVDHVRDLPLRMLGDRREGFIKATLDSWVYSSNYVHLTKRRIDEKVRLRSQGVRLGMETPEMLSTVVREVHDACSIVAVLAFETLGPIFTGDILIAGVLDQGETWPFHENRFIAAVDAHFDYKKERQGQLAEHVARRDARITFMP</sequence>